<proteinExistence type="predicted"/>
<dbReference type="AlphaFoldDB" id="A0AAQ4F8T2"/>
<dbReference type="GO" id="GO:0035556">
    <property type="term" value="P:intracellular signal transduction"/>
    <property type="evidence" value="ECO:0007669"/>
    <property type="project" value="TreeGrafter"/>
</dbReference>
<dbReference type="Pfam" id="PF12330">
    <property type="entry name" value="Haspin_kinase"/>
    <property type="match status" value="1"/>
</dbReference>
<sequence length="271" mass="30209">MVSTASSSSGFDERLNGDAGDYTPVAGRRHICLPHRPVEQVPVQAAGNRCDRRQTSTERKVTFLSLSVSAVMEAEGDRFKIISESQNSEVFRVFSYKGDSVLKVQQLDSTPGSLDNLLSKIKIASRLTELRKMQDYSTSGFLELRREGDRFKKIAEGEDSEVFHVFTYKGDSVLKVQQIDSTPESLDRLLSKITIASDGDPCIPYPQLESVLQLWSVLQQIALSLAVAEEALEFEHRALRLGHVLVKNTHEQSSHFFVGGRSFAVNTWGVE</sequence>
<protein>
    <submittedName>
        <fullName evidence="1">Uncharacterized protein</fullName>
    </submittedName>
</protein>
<gene>
    <name evidence="1" type="ORF">V5799_010014</name>
</gene>
<dbReference type="GO" id="GO:0000278">
    <property type="term" value="P:mitotic cell cycle"/>
    <property type="evidence" value="ECO:0007669"/>
    <property type="project" value="TreeGrafter"/>
</dbReference>
<dbReference type="EMBL" id="JARKHS020005363">
    <property type="protein sequence ID" value="KAK8783620.1"/>
    <property type="molecule type" value="Genomic_DNA"/>
</dbReference>
<dbReference type="Proteomes" id="UP001321473">
    <property type="component" value="Unassembled WGS sequence"/>
</dbReference>
<dbReference type="GO" id="GO:0072354">
    <property type="term" value="F:histone H3T3 kinase activity"/>
    <property type="evidence" value="ECO:0007669"/>
    <property type="project" value="TreeGrafter"/>
</dbReference>
<dbReference type="Gene3D" id="1.10.510.10">
    <property type="entry name" value="Transferase(Phosphotransferase) domain 1"/>
    <property type="match status" value="1"/>
</dbReference>
<dbReference type="GO" id="GO:0005737">
    <property type="term" value="C:cytoplasm"/>
    <property type="evidence" value="ECO:0007669"/>
    <property type="project" value="TreeGrafter"/>
</dbReference>
<comment type="caution">
    <text evidence="1">The sequence shown here is derived from an EMBL/GenBank/DDBJ whole genome shotgun (WGS) entry which is preliminary data.</text>
</comment>
<organism evidence="1 2">
    <name type="scientific">Amblyomma americanum</name>
    <name type="common">Lone star tick</name>
    <dbReference type="NCBI Taxonomy" id="6943"/>
    <lineage>
        <taxon>Eukaryota</taxon>
        <taxon>Metazoa</taxon>
        <taxon>Ecdysozoa</taxon>
        <taxon>Arthropoda</taxon>
        <taxon>Chelicerata</taxon>
        <taxon>Arachnida</taxon>
        <taxon>Acari</taxon>
        <taxon>Parasitiformes</taxon>
        <taxon>Ixodida</taxon>
        <taxon>Ixodoidea</taxon>
        <taxon>Ixodidae</taxon>
        <taxon>Amblyomminae</taxon>
        <taxon>Amblyomma</taxon>
    </lineage>
</organism>
<evidence type="ECO:0000313" key="1">
    <source>
        <dbReference type="EMBL" id="KAK8783620.1"/>
    </source>
</evidence>
<accession>A0AAQ4F8T2</accession>
<reference evidence="1 2" key="1">
    <citation type="journal article" date="2023" name="Arcadia Sci">
        <title>De novo assembly of a long-read Amblyomma americanum tick genome.</title>
        <authorList>
            <person name="Chou S."/>
            <person name="Poskanzer K.E."/>
            <person name="Rollins M."/>
            <person name="Thuy-Boun P.S."/>
        </authorList>
    </citation>
    <scope>NUCLEOTIDE SEQUENCE [LARGE SCALE GENOMIC DNA]</scope>
    <source>
        <strain evidence="1">F_SG_1</strain>
        <tissue evidence="1">Salivary glands</tissue>
    </source>
</reference>
<keyword evidence="2" id="KW-1185">Reference proteome</keyword>
<name>A0AAQ4F8T2_AMBAM</name>
<dbReference type="PANTHER" id="PTHR24419">
    <property type="entry name" value="INTERLEUKIN-1 RECEPTOR-ASSOCIATED KINASE"/>
    <property type="match status" value="1"/>
</dbReference>
<feature type="non-terminal residue" evidence="1">
    <location>
        <position position="271"/>
    </location>
</feature>
<evidence type="ECO:0000313" key="2">
    <source>
        <dbReference type="Proteomes" id="UP001321473"/>
    </source>
</evidence>
<dbReference type="PANTHER" id="PTHR24419:SF18">
    <property type="entry name" value="SERINE_THREONINE-PROTEIN KINASE HASPIN"/>
    <property type="match status" value="1"/>
</dbReference>
<dbReference type="GO" id="GO:0005634">
    <property type="term" value="C:nucleus"/>
    <property type="evidence" value="ECO:0007669"/>
    <property type="project" value="TreeGrafter"/>
</dbReference>
<dbReference type="Gene3D" id="3.30.200.20">
    <property type="entry name" value="Phosphorylase Kinase, domain 1"/>
    <property type="match status" value="1"/>
</dbReference>